<dbReference type="GO" id="GO:0005737">
    <property type="term" value="C:cytoplasm"/>
    <property type="evidence" value="ECO:0007669"/>
    <property type="project" value="TreeGrafter"/>
</dbReference>
<comment type="similarity">
    <text evidence="1">Belongs to the IMPACT family.</text>
</comment>
<dbReference type="GO" id="GO:0032561">
    <property type="term" value="F:guanyl ribonucleotide binding"/>
    <property type="evidence" value="ECO:0007669"/>
    <property type="project" value="UniProtKB-ARBA"/>
</dbReference>
<dbReference type="InterPro" id="IPR015269">
    <property type="entry name" value="UPF0029_Impact_C"/>
</dbReference>
<proteinExistence type="inferred from homology"/>
<dbReference type="PANTHER" id="PTHR16301">
    <property type="entry name" value="IMPACT-RELATED"/>
    <property type="match status" value="1"/>
</dbReference>
<dbReference type="InterPro" id="IPR020568">
    <property type="entry name" value="Ribosomal_Su5_D2-typ_SF"/>
</dbReference>
<organism evidence="4 5">
    <name type="scientific">Allopseudospirillum japonicum</name>
    <dbReference type="NCBI Taxonomy" id="64971"/>
    <lineage>
        <taxon>Bacteria</taxon>
        <taxon>Pseudomonadati</taxon>
        <taxon>Pseudomonadota</taxon>
        <taxon>Gammaproteobacteria</taxon>
        <taxon>Oceanospirillales</taxon>
        <taxon>Oceanospirillaceae</taxon>
        <taxon>Allopseudospirillum</taxon>
    </lineage>
</organism>
<name>A0A1H6SHN1_9GAMM</name>
<dbReference type="STRING" id="64971.SAMN05421831_106121"/>
<dbReference type="InterPro" id="IPR001498">
    <property type="entry name" value="Impact_N"/>
</dbReference>
<dbReference type="GO" id="GO:0017111">
    <property type="term" value="F:ribonucleoside triphosphate phosphatase activity"/>
    <property type="evidence" value="ECO:0007669"/>
    <property type="project" value="UniProtKB-ARBA"/>
</dbReference>
<accession>A0A1H6SHN1</accession>
<evidence type="ECO:0000313" key="4">
    <source>
        <dbReference type="EMBL" id="SEI65374.1"/>
    </source>
</evidence>
<dbReference type="PANTHER" id="PTHR16301:SF20">
    <property type="entry name" value="IMPACT FAMILY MEMBER YIGZ"/>
    <property type="match status" value="1"/>
</dbReference>
<gene>
    <name evidence="4" type="ORF">SAMN05421831_106121</name>
</gene>
<protein>
    <submittedName>
        <fullName evidence="4">Uncharacterized protein, YigZ family</fullName>
    </submittedName>
</protein>
<reference evidence="5" key="1">
    <citation type="submission" date="2016-10" db="EMBL/GenBank/DDBJ databases">
        <authorList>
            <person name="Varghese N."/>
            <person name="Submissions S."/>
        </authorList>
    </citation>
    <scope>NUCLEOTIDE SEQUENCE [LARGE SCALE GENOMIC DNA]</scope>
    <source>
        <strain evidence="5">DSM 7165</strain>
    </source>
</reference>
<evidence type="ECO:0000259" key="2">
    <source>
        <dbReference type="Pfam" id="PF01205"/>
    </source>
</evidence>
<dbReference type="InterPro" id="IPR036956">
    <property type="entry name" value="Impact_N_sf"/>
</dbReference>
<dbReference type="InterPro" id="IPR035647">
    <property type="entry name" value="EFG_III/V"/>
</dbReference>
<dbReference type="Gene3D" id="3.30.230.30">
    <property type="entry name" value="Impact, N-terminal domain"/>
    <property type="match status" value="1"/>
</dbReference>
<dbReference type="GO" id="GO:0043168">
    <property type="term" value="F:anion binding"/>
    <property type="evidence" value="ECO:0007669"/>
    <property type="project" value="UniProtKB-ARBA"/>
</dbReference>
<dbReference type="InterPro" id="IPR015796">
    <property type="entry name" value="Impact_YigZ-like"/>
</dbReference>
<dbReference type="SUPFAM" id="SSF54211">
    <property type="entry name" value="Ribosomal protein S5 domain 2-like"/>
    <property type="match status" value="1"/>
</dbReference>
<evidence type="ECO:0000259" key="3">
    <source>
        <dbReference type="Pfam" id="PF09186"/>
    </source>
</evidence>
<dbReference type="RefSeq" id="WP_093309536.1">
    <property type="nucleotide sequence ID" value="NZ_FNYH01000006.1"/>
</dbReference>
<dbReference type="Pfam" id="PF01205">
    <property type="entry name" value="Impact_N"/>
    <property type="match status" value="1"/>
</dbReference>
<evidence type="ECO:0000256" key="1">
    <source>
        <dbReference type="ARBA" id="ARBA00007665"/>
    </source>
</evidence>
<sequence length="199" mass="21837">MFMEPTNTACETLEIKKSRFISHAKKISSRQEALAYIADLKMQYPDARHLCWGYLVGDPQNSTYAACCDDGEPSGTAGKPILSQIQHANVGNIILVSVRYFGGIRLGAGGLVRAYRASAQKALQALHTQIYTPLETIKLTCPFHEEALLRKLIMSLSGEITLVNYSSNVEMLITLPENSLHALQAHLATFNAEIIATSL</sequence>
<dbReference type="Proteomes" id="UP000242999">
    <property type="component" value="Unassembled WGS sequence"/>
</dbReference>
<dbReference type="Gene3D" id="3.30.70.240">
    <property type="match status" value="1"/>
</dbReference>
<feature type="domain" description="Impact N-terminal" evidence="2">
    <location>
        <begin position="16"/>
        <end position="123"/>
    </location>
</feature>
<feature type="domain" description="UPF0029" evidence="3">
    <location>
        <begin position="139"/>
        <end position="188"/>
    </location>
</feature>
<dbReference type="NCBIfam" id="TIGR00257">
    <property type="entry name" value="IMPACT_YIGZ"/>
    <property type="match status" value="1"/>
</dbReference>
<dbReference type="InterPro" id="IPR023582">
    <property type="entry name" value="Impact"/>
</dbReference>
<dbReference type="Pfam" id="PF09186">
    <property type="entry name" value="DUF1949"/>
    <property type="match status" value="1"/>
</dbReference>
<dbReference type="OrthoDB" id="9813771at2"/>
<dbReference type="AlphaFoldDB" id="A0A1H6SHN1"/>
<keyword evidence="5" id="KW-1185">Reference proteome</keyword>
<evidence type="ECO:0000313" key="5">
    <source>
        <dbReference type="Proteomes" id="UP000242999"/>
    </source>
</evidence>
<dbReference type="SUPFAM" id="SSF54980">
    <property type="entry name" value="EF-G C-terminal domain-like"/>
    <property type="match status" value="1"/>
</dbReference>
<dbReference type="EMBL" id="FNYH01000006">
    <property type="protein sequence ID" value="SEI65374.1"/>
    <property type="molecule type" value="Genomic_DNA"/>
</dbReference>
<dbReference type="GO" id="GO:0006446">
    <property type="term" value="P:regulation of translational initiation"/>
    <property type="evidence" value="ECO:0007669"/>
    <property type="project" value="TreeGrafter"/>
</dbReference>